<evidence type="ECO:0000256" key="1">
    <source>
        <dbReference type="ARBA" id="ARBA00022737"/>
    </source>
</evidence>
<keyword evidence="6" id="KW-1185">Reference proteome</keyword>
<reference evidence="5" key="1">
    <citation type="journal article" date="2023" name="Mol. Phylogenet. Evol.">
        <title>Genome-scale phylogeny and comparative genomics of the fungal order Sordariales.</title>
        <authorList>
            <person name="Hensen N."/>
            <person name="Bonometti L."/>
            <person name="Westerberg I."/>
            <person name="Brannstrom I.O."/>
            <person name="Guillou S."/>
            <person name="Cros-Aarteil S."/>
            <person name="Calhoun S."/>
            <person name="Haridas S."/>
            <person name="Kuo A."/>
            <person name="Mondo S."/>
            <person name="Pangilinan J."/>
            <person name="Riley R."/>
            <person name="LaButti K."/>
            <person name="Andreopoulos B."/>
            <person name="Lipzen A."/>
            <person name="Chen C."/>
            <person name="Yan M."/>
            <person name="Daum C."/>
            <person name="Ng V."/>
            <person name="Clum A."/>
            <person name="Steindorff A."/>
            <person name="Ohm R.A."/>
            <person name="Martin F."/>
            <person name="Silar P."/>
            <person name="Natvig D.O."/>
            <person name="Lalanne C."/>
            <person name="Gautier V."/>
            <person name="Ament-Velasquez S.L."/>
            <person name="Kruys A."/>
            <person name="Hutchinson M.I."/>
            <person name="Powell A.J."/>
            <person name="Barry K."/>
            <person name="Miller A.N."/>
            <person name="Grigoriev I.V."/>
            <person name="Debuchy R."/>
            <person name="Gladieux P."/>
            <person name="Hiltunen Thoren M."/>
            <person name="Johannesson H."/>
        </authorList>
    </citation>
    <scope>NUCLEOTIDE SEQUENCE</scope>
    <source>
        <strain evidence="5">PSN293</strain>
    </source>
</reference>
<evidence type="ECO:0000256" key="3">
    <source>
        <dbReference type="PROSITE-ProRule" id="PRU00023"/>
    </source>
</evidence>
<dbReference type="PANTHER" id="PTHR24193:SF121">
    <property type="entry name" value="ADA2A-CONTAINING COMPLEX COMPONENT 3, ISOFORM D"/>
    <property type="match status" value="1"/>
</dbReference>
<dbReference type="PANTHER" id="PTHR24193">
    <property type="entry name" value="ANKYRIN REPEAT PROTEIN"/>
    <property type="match status" value="1"/>
</dbReference>
<name>A0AAN6Y850_9PEZI</name>
<sequence length="699" mass="76895">MDPISIVSLVGTCAALATRVVSTAAQIDEFLQSYGGADRSVASLSTTLWLFGESLTQMRSWLEKEPAVSQNLRRTIKGSVDHCETVLDDLEEHVGSVLRSAKARNGNSALGGLGFGRKLKHIWNASTVAKHEARLNSQVQTVMHLINFVKLNNTDQQDAAVETADTKTIISKSASEAKHVRSLRDGSTIRGGETVYTNVGDYDKELEVDEALIRSPAYLAHYRALMQGKSSSSKTDSILPPSGHPDAGGSSNKYFTTVSERGARRSSNLKFLITSLTWPLSTESRWLLCQAAQTGNIKWIETLLEKGAYINGWKIMDASNDSDSSKPEKNRQITPLMLAAMGKRHEAFHCLLNRGADLRAKDTEGCGVWNYVAAHDPDFIIHLIRSDIHPPPDLLPSLLCQAVDAERVDLLELLLTHATTSHLTYESIDPTSFNSKTVHGSILFRTIEKGNLEMVKLLGDKGADVNASRPLVVLNYPGFGFELYPRTSNSAPTLLFTVVQDVGRLDIAKYLVSKGANVNAKTDCRGCRTSWAHTYKFEDVTPLHVAPGACAEFLARKGANVSAVDNKGRTPLFWALDYNRLEPDLETVLANIAHGSPADLEDYRGIRPLFAVAEKLLASAWVSEKTLDIFFDTIEALRDAGTQPLDAKAQSPDRVLLQMLEKVSEKVNTYKIVGWMLDERYESPNNAIHALFIAESGWE</sequence>
<feature type="region of interest" description="Disordered" evidence="4">
    <location>
        <begin position="231"/>
        <end position="254"/>
    </location>
</feature>
<accession>A0AAN6Y850</accession>
<dbReference type="GO" id="GO:0000976">
    <property type="term" value="F:transcription cis-regulatory region binding"/>
    <property type="evidence" value="ECO:0007669"/>
    <property type="project" value="TreeGrafter"/>
</dbReference>
<dbReference type="InterPro" id="IPR050663">
    <property type="entry name" value="Ankyrin-SOCS_Box"/>
</dbReference>
<dbReference type="SMART" id="SM00248">
    <property type="entry name" value="ANK"/>
    <property type="match status" value="6"/>
</dbReference>
<dbReference type="InterPro" id="IPR002110">
    <property type="entry name" value="Ankyrin_rpt"/>
</dbReference>
<evidence type="ECO:0000256" key="4">
    <source>
        <dbReference type="SAM" id="MobiDB-lite"/>
    </source>
</evidence>
<dbReference type="AlphaFoldDB" id="A0AAN6Y850"/>
<comment type="caution">
    <text evidence="5">The sequence shown here is derived from an EMBL/GenBank/DDBJ whole genome shotgun (WGS) entry which is preliminary data.</text>
</comment>
<evidence type="ECO:0000313" key="5">
    <source>
        <dbReference type="EMBL" id="KAK4213091.1"/>
    </source>
</evidence>
<evidence type="ECO:0000313" key="6">
    <source>
        <dbReference type="Proteomes" id="UP001301769"/>
    </source>
</evidence>
<dbReference type="PROSITE" id="PS50088">
    <property type="entry name" value="ANK_REPEAT"/>
    <property type="match status" value="1"/>
</dbReference>
<dbReference type="GO" id="GO:0005634">
    <property type="term" value="C:nucleus"/>
    <property type="evidence" value="ECO:0007669"/>
    <property type="project" value="TreeGrafter"/>
</dbReference>
<protein>
    <submittedName>
        <fullName evidence="5">Ankyrin repeat-containing domain protein</fullName>
    </submittedName>
</protein>
<evidence type="ECO:0000256" key="2">
    <source>
        <dbReference type="ARBA" id="ARBA00023043"/>
    </source>
</evidence>
<dbReference type="PROSITE" id="PS50297">
    <property type="entry name" value="ANK_REP_REGION"/>
    <property type="match status" value="1"/>
</dbReference>
<dbReference type="Pfam" id="PF00023">
    <property type="entry name" value="Ank"/>
    <property type="match status" value="2"/>
</dbReference>
<dbReference type="GO" id="GO:0045944">
    <property type="term" value="P:positive regulation of transcription by RNA polymerase II"/>
    <property type="evidence" value="ECO:0007669"/>
    <property type="project" value="TreeGrafter"/>
</dbReference>
<gene>
    <name evidence="5" type="ORF">QBC37DRAFT_464709</name>
</gene>
<keyword evidence="2 3" id="KW-0040">ANK repeat</keyword>
<dbReference type="SUPFAM" id="SSF48403">
    <property type="entry name" value="Ankyrin repeat"/>
    <property type="match status" value="1"/>
</dbReference>
<dbReference type="EMBL" id="MU858115">
    <property type="protein sequence ID" value="KAK4213091.1"/>
    <property type="molecule type" value="Genomic_DNA"/>
</dbReference>
<dbReference type="InterPro" id="IPR036770">
    <property type="entry name" value="Ankyrin_rpt-contain_sf"/>
</dbReference>
<dbReference type="Gene3D" id="1.25.40.20">
    <property type="entry name" value="Ankyrin repeat-containing domain"/>
    <property type="match status" value="3"/>
</dbReference>
<proteinExistence type="predicted"/>
<dbReference type="Proteomes" id="UP001301769">
    <property type="component" value="Unassembled WGS sequence"/>
</dbReference>
<reference evidence="5" key="2">
    <citation type="submission" date="2023-05" db="EMBL/GenBank/DDBJ databases">
        <authorList>
            <consortium name="Lawrence Berkeley National Laboratory"/>
            <person name="Steindorff A."/>
            <person name="Hensen N."/>
            <person name="Bonometti L."/>
            <person name="Westerberg I."/>
            <person name="Brannstrom I.O."/>
            <person name="Guillou S."/>
            <person name="Cros-Aarteil S."/>
            <person name="Calhoun S."/>
            <person name="Haridas S."/>
            <person name="Kuo A."/>
            <person name="Mondo S."/>
            <person name="Pangilinan J."/>
            <person name="Riley R."/>
            <person name="Labutti K."/>
            <person name="Andreopoulos B."/>
            <person name="Lipzen A."/>
            <person name="Chen C."/>
            <person name="Yanf M."/>
            <person name="Daum C."/>
            <person name="Ng V."/>
            <person name="Clum A."/>
            <person name="Ohm R."/>
            <person name="Martin F."/>
            <person name="Silar P."/>
            <person name="Natvig D."/>
            <person name="Lalanne C."/>
            <person name="Gautier V."/>
            <person name="Ament-Velasquez S.L."/>
            <person name="Kruys A."/>
            <person name="Hutchinson M.I."/>
            <person name="Powell A.J."/>
            <person name="Barry K."/>
            <person name="Miller A.N."/>
            <person name="Grigoriev I.V."/>
            <person name="Debuchy R."/>
            <person name="Gladieux P."/>
            <person name="Thoren M.H."/>
            <person name="Johannesson H."/>
        </authorList>
    </citation>
    <scope>NUCLEOTIDE SEQUENCE</scope>
    <source>
        <strain evidence="5">PSN293</strain>
    </source>
</reference>
<keyword evidence="1" id="KW-0677">Repeat</keyword>
<feature type="repeat" description="ANK" evidence="3">
    <location>
        <begin position="331"/>
        <end position="363"/>
    </location>
</feature>
<organism evidence="5 6">
    <name type="scientific">Rhypophila decipiens</name>
    <dbReference type="NCBI Taxonomy" id="261697"/>
    <lineage>
        <taxon>Eukaryota</taxon>
        <taxon>Fungi</taxon>
        <taxon>Dikarya</taxon>
        <taxon>Ascomycota</taxon>
        <taxon>Pezizomycotina</taxon>
        <taxon>Sordariomycetes</taxon>
        <taxon>Sordariomycetidae</taxon>
        <taxon>Sordariales</taxon>
        <taxon>Naviculisporaceae</taxon>
        <taxon>Rhypophila</taxon>
    </lineage>
</organism>